<dbReference type="RefSeq" id="WP_188090384.1">
    <property type="nucleotide sequence ID" value="NZ_JACVFC010000003.1"/>
</dbReference>
<reference evidence="3 4" key="1">
    <citation type="submission" date="2020-09" db="EMBL/GenBank/DDBJ databases">
        <title>Genome sequences of type strains of Chitinophaga qingshengii and Chitinophaga varians.</title>
        <authorList>
            <person name="Kittiwongwattana C."/>
        </authorList>
    </citation>
    <scope>NUCLEOTIDE SEQUENCE [LARGE SCALE GENOMIC DNA]</scope>
    <source>
        <strain evidence="3 4">JCM 30026</strain>
    </source>
</reference>
<dbReference type="Pfam" id="PF00144">
    <property type="entry name" value="Beta-lactamase"/>
    <property type="match status" value="1"/>
</dbReference>
<name>A0ABR7TS15_9BACT</name>
<dbReference type="PANTHER" id="PTHR43283:SF18">
    <property type="match status" value="1"/>
</dbReference>
<feature type="signal peptide" evidence="1">
    <location>
        <begin position="1"/>
        <end position="18"/>
    </location>
</feature>
<feature type="domain" description="Beta-lactamase-related" evidence="2">
    <location>
        <begin position="35"/>
        <end position="362"/>
    </location>
</feature>
<proteinExistence type="predicted"/>
<dbReference type="InterPro" id="IPR001466">
    <property type="entry name" value="Beta-lactam-related"/>
</dbReference>
<evidence type="ECO:0000256" key="1">
    <source>
        <dbReference type="SAM" id="SignalP"/>
    </source>
</evidence>
<evidence type="ECO:0000259" key="2">
    <source>
        <dbReference type="Pfam" id="PF00144"/>
    </source>
</evidence>
<dbReference type="InterPro" id="IPR012338">
    <property type="entry name" value="Beta-lactam/transpept-like"/>
</dbReference>
<sequence length="394" mass="44546">MKISSLLLVCLLSVTGFAQSIRRLDKSTITPQALTARIQQLMDTAQVTGMSIAIFNQDQPVYVKAFGTANKTNSTPMDTNTVFWACSYSKAVFAYCVMKLVDQHMIDLDTPLVKYLPKPLPDYVFTKKTRGYQDLRNDPRYEKITARMCLDHTTGFPNYRGFEANGKICIKSDPGTLYGYSGEGMYLLQFVLEQMTGKDYESIAREQVFLPLGMTHSSYVWQPRFDNNYCVGHDTAQHPYEFDARTSAHAAGSLYTNITDWNRFLVAMLTGKGLSRQSAAAMLHPQIPILSKKQFGPDAWVYDKTPATTTIFYGLGVGLLKTPYGIAFFKEGHSEGWGHYSIVFPQKHTAIAIMTNSDNGERIFKSLLEIAIGDVYTPWFWENYIPYNYATVKY</sequence>
<dbReference type="Gene3D" id="3.40.710.10">
    <property type="entry name" value="DD-peptidase/beta-lactamase superfamily"/>
    <property type="match status" value="1"/>
</dbReference>
<keyword evidence="1" id="KW-0732">Signal</keyword>
<gene>
    <name evidence="3" type="ORF">ICL07_22970</name>
</gene>
<dbReference type="PANTHER" id="PTHR43283">
    <property type="entry name" value="BETA-LACTAMASE-RELATED"/>
    <property type="match status" value="1"/>
</dbReference>
<accession>A0ABR7TS15</accession>
<dbReference type="EMBL" id="JACVFC010000003">
    <property type="protein sequence ID" value="MBC9933271.1"/>
    <property type="molecule type" value="Genomic_DNA"/>
</dbReference>
<evidence type="ECO:0000313" key="4">
    <source>
        <dbReference type="Proteomes" id="UP000659124"/>
    </source>
</evidence>
<keyword evidence="4" id="KW-1185">Reference proteome</keyword>
<dbReference type="Proteomes" id="UP000659124">
    <property type="component" value="Unassembled WGS sequence"/>
</dbReference>
<comment type="caution">
    <text evidence="3">The sequence shown here is derived from an EMBL/GenBank/DDBJ whole genome shotgun (WGS) entry which is preliminary data.</text>
</comment>
<dbReference type="InterPro" id="IPR050789">
    <property type="entry name" value="Diverse_Enzym_Activities"/>
</dbReference>
<organism evidence="3 4">
    <name type="scientific">Chitinophaga qingshengii</name>
    <dbReference type="NCBI Taxonomy" id="1569794"/>
    <lineage>
        <taxon>Bacteria</taxon>
        <taxon>Pseudomonadati</taxon>
        <taxon>Bacteroidota</taxon>
        <taxon>Chitinophagia</taxon>
        <taxon>Chitinophagales</taxon>
        <taxon>Chitinophagaceae</taxon>
        <taxon>Chitinophaga</taxon>
    </lineage>
</organism>
<feature type="chain" id="PRO_5047524718" evidence="1">
    <location>
        <begin position="19"/>
        <end position="394"/>
    </location>
</feature>
<dbReference type="SUPFAM" id="SSF56601">
    <property type="entry name" value="beta-lactamase/transpeptidase-like"/>
    <property type="match status" value="1"/>
</dbReference>
<evidence type="ECO:0000313" key="3">
    <source>
        <dbReference type="EMBL" id="MBC9933271.1"/>
    </source>
</evidence>
<protein>
    <submittedName>
        <fullName evidence="3">Beta-lactamase family protein</fullName>
    </submittedName>
</protein>